<keyword evidence="13" id="KW-0275">Fatty acid biosynthesis</keyword>
<dbReference type="Proteomes" id="UP000008743">
    <property type="component" value="Unassembled WGS sequence"/>
</dbReference>
<reference evidence="17" key="1">
    <citation type="submission" date="2011-02" db="EMBL/GenBank/DDBJ databases">
        <title>The Genome Sequence of Capsaspora owczarzaki ATCC 30864.</title>
        <authorList>
            <person name="Russ C."/>
            <person name="Cuomo C."/>
            <person name="Burger G."/>
            <person name="Gray M.W."/>
            <person name="Holland P.W.H."/>
            <person name="King N."/>
            <person name="Lang F.B.F."/>
            <person name="Roger A.J."/>
            <person name="Ruiz-Trillo I."/>
            <person name="Young S.K."/>
            <person name="Zeng Q."/>
            <person name="Gargeya S."/>
            <person name="Alvarado L."/>
            <person name="Berlin A."/>
            <person name="Chapman S.B."/>
            <person name="Chen Z."/>
            <person name="Freedman E."/>
            <person name="Gellesch M."/>
            <person name="Goldberg J."/>
            <person name="Griggs A."/>
            <person name="Gujja S."/>
            <person name="Heilman E."/>
            <person name="Heiman D."/>
            <person name="Howarth C."/>
            <person name="Mehta T."/>
            <person name="Neiman D."/>
            <person name="Pearson M."/>
            <person name="Roberts A."/>
            <person name="Saif S."/>
            <person name="Shea T."/>
            <person name="Shenoy N."/>
            <person name="Sisk P."/>
            <person name="Stolte C."/>
            <person name="Sykes S."/>
            <person name="White J."/>
            <person name="Yandava C."/>
            <person name="Haas B."/>
            <person name="Nusbaum C."/>
            <person name="Birren B."/>
        </authorList>
    </citation>
    <scope>NUCLEOTIDE SEQUENCE</scope>
    <source>
        <strain evidence="17">ATCC 30864</strain>
    </source>
</reference>
<keyword evidence="7" id="KW-0276">Fatty acid metabolism</keyword>
<dbReference type="Gene3D" id="3.10.120.10">
    <property type="entry name" value="Cytochrome b5-like heme/steroid binding domain"/>
    <property type="match status" value="1"/>
</dbReference>
<dbReference type="OrthoDB" id="10260134at2759"/>
<evidence type="ECO:0000256" key="12">
    <source>
        <dbReference type="ARBA" id="ARBA00023136"/>
    </source>
</evidence>
<dbReference type="PANTHER" id="PTHR11351">
    <property type="entry name" value="ACYL-COA DESATURASE"/>
    <property type="match status" value="1"/>
</dbReference>
<organism evidence="16 17">
    <name type="scientific">Capsaspora owczarzaki (strain ATCC 30864)</name>
    <dbReference type="NCBI Taxonomy" id="595528"/>
    <lineage>
        <taxon>Eukaryota</taxon>
        <taxon>Filasterea</taxon>
        <taxon>Capsaspora</taxon>
    </lineage>
</organism>
<dbReference type="eggNOG" id="KOG1600">
    <property type="taxonomic scope" value="Eukaryota"/>
</dbReference>
<dbReference type="InParanoid" id="A0A0D2VY74"/>
<dbReference type="GO" id="GO:0004768">
    <property type="term" value="F:stearoyl-CoA 9-desaturase activity"/>
    <property type="evidence" value="ECO:0007669"/>
    <property type="project" value="InterPro"/>
</dbReference>
<dbReference type="PRINTS" id="PR00075">
    <property type="entry name" value="FACDDSATRASE"/>
</dbReference>
<name>A0A0D2VY74_CAPO3</name>
<dbReference type="FunCoup" id="A0A0D2VY74">
    <property type="interactions" value="137"/>
</dbReference>
<dbReference type="PROSITE" id="PS00476">
    <property type="entry name" value="FATTY_ACID_DESATUR_1"/>
    <property type="match status" value="1"/>
</dbReference>
<evidence type="ECO:0000256" key="4">
    <source>
        <dbReference type="ARBA" id="ARBA00022617"/>
    </source>
</evidence>
<evidence type="ECO:0000313" key="16">
    <source>
        <dbReference type="EMBL" id="KJE96632.1"/>
    </source>
</evidence>
<dbReference type="EMBL" id="KE346371">
    <property type="protein sequence ID" value="KJE96632.1"/>
    <property type="molecule type" value="Genomic_DNA"/>
</dbReference>
<keyword evidence="11" id="KW-0443">Lipid metabolism</keyword>
<dbReference type="GO" id="GO:0005789">
    <property type="term" value="C:endoplasmic reticulum membrane"/>
    <property type="evidence" value="ECO:0007669"/>
    <property type="project" value="TreeGrafter"/>
</dbReference>
<evidence type="ECO:0000256" key="11">
    <source>
        <dbReference type="ARBA" id="ARBA00023098"/>
    </source>
</evidence>
<proteinExistence type="inferred from homology"/>
<dbReference type="InterPro" id="IPR015876">
    <property type="entry name" value="Acyl-CoA_DS"/>
</dbReference>
<dbReference type="CDD" id="cd03505">
    <property type="entry name" value="Delta9-FADS-like"/>
    <property type="match status" value="1"/>
</dbReference>
<keyword evidence="17" id="KW-1185">Reference proteome</keyword>
<dbReference type="InterPro" id="IPR001522">
    <property type="entry name" value="FADS-1_CS"/>
</dbReference>
<dbReference type="SMART" id="SM01117">
    <property type="entry name" value="Cyt-b5"/>
    <property type="match status" value="1"/>
</dbReference>
<dbReference type="Pfam" id="PF00487">
    <property type="entry name" value="FA_desaturase"/>
    <property type="match status" value="1"/>
</dbReference>
<dbReference type="SUPFAM" id="SSF55856">
    <property type="entry name" value="Cytochrome b5-like heme/steroid binding domain"/>
    <property type="match status" value="1"/>
</dbReference>
<dbReference type="PIRSF" id="PIRSF000345">
    <property type="entry name" value="OLE1"/>
    <property type="match status" value="1"/>
</dbReference>
<protein>
    <submittedName>
        <fullName evidence="16">Stearoyl-CoA desaturase</fullName>
    </submittedName>
</protein>
<dbReference type="Pfam" id="PF00173">
    <property type="entry name" value="Cyt-b5"/>
    <property type="match status" value="1"/>
</dbReference>
<evidence type="ECO:0000256" key="2">
    <source>
        <dbReference type="ARBA" id="ARBA00009295"/>
    </source>
</evidence>
<dbReference type="PhylomeDB" id="A0A0D2VY74"/>
<comment type="similarity">
    <text evidence="2">Belongs to the fatty acid desaturase type 1 family.</text>
</comment>
<dbReference type="OMA" id="WNDWRGG"/>
<dbReference type="InterPro" id="IPR005804">
    <property type="entry name" value="FA_desaturase_dom"/>
</dbReference>
<dbReference type="InterPro" id="IPR018506">
    <property type="entry name" value="Cyt_B5_heme-BS"/>
</dbReference>
<keyword evidence="12 14" id="KW-0472">Membrane</keyword>
<dbReference type="PROSITE" id="PS00191">
    <property type="entry name" value="CYTOCHROME_B5_1"/>
    <property type="match status" value="1"/>
</dbReference>
<feature type="transmembrane region" description="Helical" evidence="14">
    <location>
        <begin position="115"/>
        <end position="138"/>
    </location>
</feature>
<keyword evidence="8 14" id="KW-1133">Transmembrane helix</keyword>
<dbReference type="PANTHER" id="PTHR11351:SF31">
    <property type="entry name" value="DESATURASE 1, ISOFORM A-RELATED"/>
    <property type="match status" value="1"/>
</dbReference>
<evidence type="ECO:0000256" key="7">
    <source>
        <dbReference type="ARBA" id="ARBA00022832"/>
    </source>
</evidence>
<evidence type="ECO:0000256" key="9">
    <source>
        <dbReference type="ARBA" id="ARBA00023002"/>
    </source>
</evidence>
<evidence type="ECO:0000256" key="1">
    <source>
        <dbReference type="ARBA" id="ARBA00004141"/>
    </source>
</evidence>
<keyword evidence="6" id="KW-0479">Metal-binding</keyword>
<feature type="transmembrane region" description="Helical" evidence="14">
    <location>
        <begin position="85"/>
        <end position="103"/>
    </location>
</feature>
<evidence type="ECO:0000313" key="17">
    <source>
        <dbReference type="Proteomes" id="UP000008743"/>
    </source>
</evidence>
<dbReference type="InterPro" id="IPR009160">
    <property type="entry name" value="Acyl-CoA_deSatase_haem/ster-bd"/>
</dbReference>
<keyword evidence="4" id="KW-0349">Heme</keyword>
<dbReference type="STRING" id="595528.A0A0D2VY74"/>
<evidence type="ECO:0000256" key="5">
    <source>
        <dbReference type="ARBA" id="ARBA00022692"/>
    </source>
</evidence>
<evidence type="ECO:0000256" key="6">
    <source>
        <dbReference type="ARBA" id="ARBA00022723"/>
    </source>
</evidence>
<keyword evidence="10" id="KW-0408">Iron</keyword>
<sequence length="435" mass="49341">MPPFVREAAVVAGGASAEPFALEADRMLSSVPSNDQRYLPGKGMRPRTEPLPAAQFDWIVGSVLLITPFIAIWGIINVPLQTPTLIYTVLLYFASGLGITAGYHRLWSHKAYDAAWPLELFLALSGAAAMEGSGRWWCRNHRAHHKFTDTPKDPYNVRRSLLWAHIGWMLVKQNKNEVGYADITDLDENKILQWQHRNYPLLVLLCGVAVPWLTAGLLWGDWWGGYFYCVILRLVFIHHSTFFVNSLAHYLGNQPYSDMHTAFDSFITAVLSLGEGYHNYHHEFPQDYRNGIKWYHYDPTKWFIVACSYVGLAYNLKFIPKNEIDKAKLQMSQNALDEHKALLEFGKTLSKDLPVFTRQQVRTEAASGRSLVIVSNRVYDASKFVDVHPGGRQTLLKHVGEDVTPLFRGDTGEHIHSKFAIATLKRMLVGQVAQE</sequence>
<gene>
    <name evidence="16" type="ORF">CAOG_006931</name>
</gene>
<dbReference type="GO" id="GO:0020037">
    <property type="term" value="F:heme binding"/>
    <property type="evidence" value="ECO:0007669"/>
    <property type="project" value="InterPro"/>
</dbReference>
<feature type="domain" description="Cytochrome b5 heme-binding" evidence="15">
    <location>
        <begin position="353"/>
        <end position="433"/>
    </location>
</feature>
<evidence type="ECO:0000259" key="15">
    <source>
        <dbReference type="PROSITE" id="PS50255"/>
    </source>
</evidence>
<dbReference type="AlphaFoldDB" id="A0A0D2VY74"/>
<evidence type="ECO:0000256" key="10">
    <source>
        <dbReference type="ARBA" id="ARBA00023004"/>
    </source>
</evidence>
<evidence type="ECO:0000256" key="13">
    <source>
        <dbReference type="ARBA" id="ARBA00023160"/>
    </source>
</evidence>
<feature type="transmembrane region" description="Helical" evidence="14">
    <location>
        <begin position="199"/>
        <end position="219"/>
    </location>
</feature>
<feature type="transmembrane region" description="Helical" evidence="14">
    <location>
        <begin position="58"/>
        <end position="78"/>
    </location>
</feature>
<dbReference type="InterPro" id="IPR001199">
    <property type="entry name" value="Cyt_B5-like_heme/steroid-bd"/>
</dbReference>
<evidence type="ECO:0000256" key="14">
    <source>
        <dbReference type="SAM" id="Phobius"/>
    </source>
</evidence>
<dbReference type="GO" id="GO:0006636">
    <property type="term" value="P:unsaturated fatty acid biosynthetic process"/>
    <property type="evidence" value="ECO:0007669"/>
    <property type="project" value="InterPro"/>
</dbReference>
<accession>A0A0D2VY74</accession>
<evidence type="ECO:0000256" key="3">
    <source>
        <dbReference type="ARBA" id="ARBA00022516"/>
    </source>
</evidence>
<dbReference type="RefSeq" id="XP_004344552.1">
    <property type="nucleotide sequence ID" value="XM_004344502.2"/>
</dbReference>
<dbReference type="GO" id="GO:0005506">
    <property type="term" value="F:iron ion binding"/>
    <property type="evidence" value="ECO:0007669"/>
    <property type="project" value="TreeGrafter"/>
</dbReference>
<dbReference type="PROSITE" id="PS50255">
    <property type="entry name" value="CYTOCHROME_B5_2"/>
    <property type="match status" value="1"/>
</dbReference>
<evidence type="ECO:0000256" key="8">
    <source>
        <dbReference type="ARBA" id="ARBA00022989"/>
    </source>
</evidence>
<dbReference type="InterPro" id="IPR036400">
    <property type="entry name" value="Cyt_B5-like_heme/steroid_sf"/>
</dbReference>
<keyword evidence="5 14" id="KW-0812">Transmembrane</keyword>
<keyword evidence="9" id="KW-0560">Oxidoreductase</keyword>
<comment type="subcellular location">
    <subcellularLocation>
        <location evidence="1">Membrane</location>
        <topology evidence="1">Multi-pass membrane protein</topology>
    </subcellularLocation>
</comment>
<keyword evidence="3" id="KW-0444">Lipid biosynthesis</keyword>